<comment type="similarity">
    <text evidence="2">Belongs to the choline/ethanolamine kinase family.</text>
</comment>
<evidence type="ECO:0000313" key="5">
    <source>
        <dbReference type="Proteomes" id="UP001172155"/>
    </source>
</evidence>
<dbReference type="PANTHER" id="PTHR22603:SF66">
    <property type="entry name" value="ETHANOLAMINE KINASE"/>
    <property type="match status" value="1"/>
</dbReference>
<keyword evidence="4" id="KW-0808">Transferase</keyword>
<comment type="caution">
    <text evidence="4">The sequence shown here is derived from an EMBL/GenBank/DDBJ whole genome shotgun (WGS) entry which is preliminary data.</text>
</comment>
<dbReference type="InterPro" id="IPR011009">
    <property type="entry name" value="Kinase-like_dom_sf"/>
</dbReference>
<comment type="pathway">
    <text evidence="1">Phospholipid metabolism; phosphatidylethanolamine biosynthesis; phosphatidylethanolamine from ethanolamine: step 1/3.</text>
</comment>
<accession>A0AA40BTI9</accession>
<dbReference type="EMBL" id="JAUKUD010000006">
    <property type="protein sequence ID" value="KAK0740108.1"/>
    <property type="molecule type" value="Genomic_DNA"/>
</dbReference>
<evidence type="ECO:0000256" key="3">
    <source>
        <dbReference type="ARBA" id="ARBA00038874"/>
    </source>
</evidence>
<evidence type="ECO:0000256" key="2">
    <source>
        <dbReference type="ARBA" id="ARBA00038211"/>
    </source>
</evidence>
<dbReference type="GO" id="GO:0005737">
    <property type="term" value="C:cytoplasm"/>
    <property type="evidence" value="ECO:0007669"/>
    <property type="project" value="TreeGrafter"/>
</dbReference>
<dbReference type="Proteomes" id="UP001172155">
    <property type="component" value="Unassembled WGS sequence"/>
</dbReference>
<dbReference type="SUPFAM" id="SSF56112">
    <property type="entry name" value="Protein kinase-like (PK-like)"/>
    <property type="match status" value="1"/>
</dbReference>
<dbReference type="Pfam" id="PF01633">
    <property type="entry name" value="Choline_kinase"/>
    <property type="match status" value="1"/>
</dbReference>
<dbReference type="PANTHER" id="PTHR22603">
    <property type="entry name" value="CHOLINE/ETHANOALAMINE KINASE"/>
    <property type="match status" value="1"/>
</dbReference>
<name>A0AA40BTI9_9PEZI</name>
<dbReference type="Gene3D" id="3.30.200.20">
    <property type="entry name" value="Phosphorylase Kinase, domain 1"/>
    <property type="match status" value="1"/>
</dbReference>
<protein>
    <recommendedName>
        <fullName evidence="3">ethanolamine kinase</fullName>
        <ecNumber evidence="3">2.7.1.82</ecNumber>
    </recommendedName>
</protein>
<reference evidence="4" key="1">
    <citation type="submission" date="2023-06" db="EMBL/GenBank/DDBJ databases">
        <title>Genome-scale phylogeny and comparative genomics of the fungal order Sordariales.</title>
        <authorList>
            <consortium name="Lawrence Berkeley National Laboratory"/>
            <person name="Hensen N."/>
            <person name="Bonometti L."/>
            <person name="Westerberg I."/>
            <person name="Brannstrom I.O."/>
            <person name="Guillou S."/>
            <person name="Cros-Aarteil S."/>
            <person name="Calhoun S."/>
            <person name="Haridas S."/>
            <person name="Kuo A."/>
            <person name="Mondo S."/>
            <person name="Pangilinan J."/>
            <person name="Riley R."/>
            <person name="LaButti K."/>
            <person name="Andreopoulos B."/>
            <person name="Lipzen A."/>
            <person name="Chen C."/>
            <person name="Yanf M."/>
            <person name="Daum C."/>
            <person name="Ng V."/>
            <person name="Clum A."/>
            <person name="Steindorff A."/>
            <person name="Ohm R."/>
            <person name="Martin F."/>
            <person name="Silar P."/>
            <person name="Natvig D."/>
            <person name="Lalanne C."/>
            <person name="Gautier V."/>
            <person name="Ament-velasquez S.L."/>
            <person name="Kruys A."/>
            <person name="Hutchinson M.I."/>
            <person name="Powell A.J."/>
            <person name="Barry K."/>
            <person name="Miller A.N."/>
            <person name="Grigoriev I.V."/>
            <person name="Debuchy R."/>
            <person name="Gladieux P."/>
            <person name="Thoren M.H."/>
            <person name="Johannesson H."/>
        </authorList>
    </citation>
    <scope>NUCLEOTIDE SEQUENCE</scope>
    <source>
        <strain evidence="4">SMH3187-1</strain>
    </source>
</reference>
<dbReference type="Gene3D" id="3.90.1200.10">
    <property type="match status" value="1"/>
</dbReference>
<dbReference type="AlphaFoldDB" id="A0AA40BTI9"/>
<evidence type="ECO:0000313" key="4">
    <source>
        <dbReference type="EMBL" id="KAK0740108.1"/>
    </source>
</evidence>
<dbReference type="EC" id="2.7.1.82" evidence="3"/>
<gene>
    <name evidence="4" type="ORF">B0T18DRAFT_417217</name>
</gene>
<organism evidence="4 5">
    <name type="scientific">Schizothecium vesticola</name>
    <dbReference type="NCBI Taxonomy" id="314040"/>
    <lineage>
        <taxon>Eukaryota</taxon>
        <taxon>Fungi</taxon>
        <taxon>Dikarya</taxon>
        <taxon>Ascomycota</taxon>
        <taxon>Pezizomycotina</taxon>
        <taxon>Sordariomycetes</taxon>
        <taxon>Sordariomycetidae</taxon>
        <taxon>Sordariales</taxon>
        <taxon>Schizotheciaceae</taxon>
        <taxon>Schizothecium</taxon>
    </lineage>
</organism>
<proteinExistence type="inferred from homology"/>
<dbReference type="CDD" id="cd05157">
    <property type="entry name" value="ETNK_euk"/>
    <property type="match status" value="1"/>
</dbReference>
<keyword evidence="4" id="KW-0418">Kinase</keyword>
<evidence type="ECO:0000256" key="1">
    <source>
        <dbReference type="ARBA" id="ARBA00037883"/>
    </source>
</evidence>
<keyword evidence="5" id="KW-1185">Reference proteome</keyword>
<sequence>MHLPTAEMEVTFVDHIFDQSDPLTSSRVIAPYLFPASDADADLIATELSQGTTNALLKVSCRTPDAAATGPNSSHVLVKIYGDGTDITIDRNKELTVHQLLAQKGLSSSPLVRFANGHAYEFIAGTPCSDQDVAQERVWRGVARELARWHATLPVVHPRDARESFALKPSVWSTAKKWLDAIPDQPRRSNANKDKLYEDFDFLIEKLLLSRSAPDLHVLGHGDLLSGNIILIQEEEPVSDGKAATARFIDYEHATYCPQAFELANHFAEWAGFECDYTKLPTRAARRGFVRVYLEAYSEFAAGATVTDCEIDEIMDQVDAFRGFPGFYWGLCALIQAETSTGTINFDYGGYAEKRLAEYQAWRCVTEGGATFGGVGGGELPLREKKWATL</sequence>
<dbReference type="GO" id="GO:0006646">
    <property type="term" value="P:phosphatidylethanolamine biosynthetic process"/>
    <property type="evidence" value="ECO:0007669"/>
    <property type="project" value="TreeGrafter"/>
</dbReference>
<dbReference type="GO" id="GO:0004305">
    <property type="term" value="F:ethanolamine kinase activity"/>
    <property type="evidence" value="ECO:0007669"/>
    <property type="project" value="UniProtKB-EC"/>
</dbReference>